<keyword evidence="6" id="KW-0677">Repeat</keyword>
<sequence>MSEEEFTPGTAESFGYTEDETFMIEDDDADGDDGFENTARLREEEHKEAEYQILTLDEIIKEQKTEIENIVGIMGVTDASAKVLLRKFEWNSEKLLNTFFERGKEGVLKYAGLSENDIQDAACMTVEGDEFECPLCYDDVPAADCTKLPACSHAFCNNCWKNHIESKINEGKQQILCPEVGCDSIIDDDIISKFVSGEQKQKFERKFIESYVEDNKSVKWCPSTPCCGRCARVNVPHTTPLEIECTCGQMFCFACTKYPHLPATCNMLTAWQKKCKDDSETFNWLNCNTKDCPKCGTPIEKNGGCNHMHCQKCQHHWCWVCRKAFDHTTYSHSCGKFEEDSNKEHARQSLERYLHYYNRFKAHEDSRNREAKTRDTIKEKMREMFSLRPNSAWIEVQWVEQAMLTLFNCRKGLQFSYVFSYYLFDPTANSNAEILQGCKPLVTDKIRTSAKNVLEDNIEQLENATEKLSNYLEKPVKQFFEENIKQDIIGTSVLCDNRLQSVFSVVRDDLMISGEFGCPRPKSTVAAKCSSIKSGQSMLSQIIELEEKKLRHKKEIEKQEQLFRDMSMTDEEWELQKAIYESMKQ</sequence>
<dbReference type="InterPro" id="IPR031127">
    <property type="entry name" value="E3_UB_ligase_RBR"/>
</dbReference>
<dbReference type="AlphaFoldDB" id="A0AA88KQE4"/>
<evidence type="ECO:0000313" key="16">
    <source>
        <dbReference type="Proteomes" id="UP000816034"/>
    </source>
</evidence>
<protein>
    <recommendedName>
        <fullName evidence="3">RBR-type E3 ubiquitin transferase</fullName>
        <ecNumber evidence="3">2.3.2.31</ecNumber>
    </recommendedName>
</protein>
<evidence type="ECO:0000256" key="12">
    <source>
        <dbReference type="SAM" id="Coils"/>
    </source>
</evidence>
<dbReference type="EC" id="2.3.2.31" evidence="3"/>
<evidence type="ECO:0000313" key="15">
    <source>
        <dbReference type="EMBL" id="KAG2392257.1"/>
    </source>
</evidence>
<dbReference type="InterPro" id="IPR002867">
    <property type="entry name" value="IBR_dom"/>
</dbReference>
<reference evidence="15 16" key="1">
    <citation type="journal article" date="2018" name="BMC Genomics">
        <title>The genome of Naegleria lovaniensis, the basis for a comparative approach to unravel pathogenicity factors of the human pathogenic amoeba N. fowleri.</title>
        <authorList>
            <person name="Liechti N."/>
            <person name="Schurch N."/>
            <person name="Bruggmann R."/>
            <person name="Wittwer M."/>
        </authorList>
    </citation>
    <scope>NUCLEOTIDE SEQUENCE [LARGE SCALE GENOMIC DNA]</scope>
    <source>
        <strain evidence="15 16">ATCC 30569</strain>
    </source>
</reference>
<dbReference type="InterPro" id="IPR045840">
    <property type="entry name" value="Ariadne"/>
</dbReference>
<evidence type="ECO:0000256" key="8">
    <source>
        <dbReference type="ARBA" id="ARBA00022786"/>
    </source>
</evidence>
<dbReference type="PANTHER" id="PTHR11685">
    <property type="entry name" value="RBR FAMILY RING FINGER AND IBR DOMAIN-CONTAINING"/>
    <property type="match status" value="1"/>
</dbReference>
<evidence type="ECO:0000256" key="1">
    <source>
        <dbReference type="ARBA" id="ARBA00001798"/>
    </source>
</evidence>
<comment type="catalytic activity">
    <reaction evidence="1">
        <text>[E2 ubiquitin-conjugating enzyme]-S-ubiquitinyl-L-cysteine + [acceptor protein]-L-lysine = [E2 ubiquitin-conjugating enzyme]-L-cysteine + [acceptor protein]-N(6)-ubiquitinyl-L-lysine.</text>
        <dbReference type="EC" id="2.3.2.31"/>
    </reaction>
</comment>
<feature type="coiled-coil region" evidence="12">
    <location>
        <begin position="447"/>
        <end position="474"/>
    </location>
</feature>
<dbReference type="RefSeq" id="XP_044554151.1">
    <property type="nucleotide sequence ID" value="XM_044688284.1"/>
</dbReference>
<keyword evidence="5" id="KW-0479">Metal-binding</keyword>
<evidence type="ECO:0000259" key="13">
    <source>
        <dbReference type="PROSITE" id="PS50089"/>
    </source>
</evidence>
<dbReference type="GO" id="GO:0016567">
    <property type="term" value="P:protein ubiquitination"/>
    <property type="evidence" value="ECO:0007669"/>
    <property type="project" value="InterPro"/>
</dbReference>
<comment type="pathway">
    <text evidence="2">Protein modification; protein ubiquitination.</text>
</comment>
<dbReference type="CDD" id="cd20354">
    <property type="entry name" value="Rcat_RBR_RNF14"/>
    <property type="match status" value="1"/>
</dbReference>
<dbReference type="PROSITE" id="PS51873">
    <property type="entry name" value="TRIAD"/>
    <property type="match status" value="1"/>
</dbReference>
<dbReference type="EMBL" id="PYSW02000005">
    <property type="protein sequence ID" value="KAG2392257.1"/>
    <property type="molecule type" value="Genomic_DNA"/>
</dbReference>
<dbReference type="Pfam" id="PF19422">
    <property type="entry name" value="Ariadne"/>
    <property type="match status" value="1"/>
</dbReference>
<keyword evidence="9" id="KW-0862">Zinc</keyword>
<feature type="domain" description="RING-type" evidence="14">
    <location>
        <begin position="129"/>
        <end position="338"/>
    </location>
</feature>
<keyword evidence="16" id="KW-1185">Reference proteome</keyword>
<dbReference type="Pfam" id="PF22191">
    <property type="entry name" value="IBR_1"/>
    <property type="match status" value="1"/>
</dbReference>
<dbReference type="InterPro" id="IPR048962">
    <property type="entry name" value="ARIH1-like_UBL"/>
</dbReference>
<dbReference type="InterPro" id="IPR013083">
    <property type="entry name" value="Znf_RING/FYVE/PHD"/>
</dbReference>
<dbReference type="SUPFAM" id="SSF57850">
    <property type="entry name" value="RING/U-box"/>
    <property type="match status" value="3"/>
</dbReference>
<evidence type="ECO:0000256" key="6">
    <source>
        <dbReference type="ARBA" id="ARBA00022737"/>
    </source>
</evidence>
<dbReference type="PROSITE" id="PS50089">
    <property type="entry name" value="ZF_RING_2"/>
    <property type="match status" value="1"/>
</dbReference>
<gene>
    <name evidence="15" type="ORF">C9374_012509</name>
</gene>
<dbReference type="FunFam" id="3.30.40.10:FF:000019">
    <property type="entry name" value="RBR-type E3 ubiquitin transferase"/>
    <property type="match status" value="1"/>
</dbReference>
<comment type="caution">
    <text evidence="15">The sequence shown here is derived from an EMBL/GenBank/DDBJ whole genome shotgun (WGS) entry which is preliminary data.</text>
</comment>
<evidence type="ECO:0000256" key="4">
    <source>
        <dbReference type="ARBA" id="ARBA00022679"/>
    </source>
</evidence>
<proteinExistence type="inferred from homology"/>
<dbReference type="Pfam" id="PF21235">
    <property type="entry name" value="UBA_ARI1"/>
    <property type="match status" value="1"/>
</dbReference>
<evidence type="ECO:0000256" key="3">
    <source>
        <dbReference type="ARBA" id="ARBA00012251"/>
    </source>
</evidence>
<keyword evidence="12" id="KW-0175">Coiled coil</keyword>
<dbReference type="GO" id="GO:0008270">
    <property type="term" value="F:zinc ion binding"/>
    <property type="evidence" value="ECO:0007669"/>
    <property type="project" value="UniProtKB-KW"/>
</dbReference>
<dbReference type="GO" id="GO:0061630">
    <property type="term" value="F:ubiquitin protein ligase activity"/>
    <property type="evidence" value="ECO:0007669"/>
    <property type="project" value="UniProtKB-EC"/>
</dbReference>
<evidence type="ECO:0000259" key="14">
    <source>
        <dbReference type="PROSITE" id="PS51873"/>
    </source>
</evidence>
<keyword evidence="4" id="KW-0808">Transferase</keyword>
<keyword evidence="7 11" id="KW-0863">Zinc-finger</keyword>
<evidence type="ECO:0000256" key="2">
    <source>
        <dbReference type="ARBA" id="ARBA00004906"/>
    </source>
</evidence>
<evidence type="ECO:0000256" key="10">
    <source>
        <dbReference type="ARBA" id="ARBA00044508"/>
    </source>
</evidence>
<dbReference type="InterPro" id="IPR001841">
    <property type="entry name" value="Znf_RING"/>
</dbReference>
<dbReference type="GeneID" id="68104963"/>
<dbReference type="InterPro" id="IPR047548">
    <property type="entry name" value="Rcat_RBR_RNF14"/>
</dbReference>
<feature type="domain" description="RING-type" evidence="13">
    <location>
        <begin position="133"/>
        <end position="178"/>
    </location>
</feature>
<comment type="similarity">
    <text evidence="10">Belongs to the RBR family. RNF14 subfamily.</text>
</comment>
<evidence type="ECO:0000256" key="9">
    <source>
        <dbReference type="ARBA" id="ARBA00022833"/>
    </source>
</evidence>
<name>A0AA88KQE4_NAELO</name>
<dbReference type="Gene3D" id="3.30.40.10">
    <property type="entry name" value="Zinc/RING finger domain, C3HC4 (zinc finger)"/>
    <property type="match status" value="1"/>
</dbReference>
<evidence type="ECO:0000256" key="7">
    <source>
        <dbReference type="ARBA" id="ARBA00022771"/>
    </source>
</evidence>
<accession>A0AA88KQE4</accession>
<organism evidence="15 16">
    <name type="scientific">Naegleria lovaniensis</name>
    <name type="common">Amoeba</name>
    <dbReference type="NCBI Taxonomy" id="51637"/>
    <lineage>
        <taxon>Eukaryota</taxon>
        <taxon>Discoba</taxon>
        <taxon>Heterolobosea</taxon>
        <taxon>Tetramitia</taxon>
        <taxon>Eutetramitia</taxon>
        <taxon>Vahlkampfiidae</taxon>
        <taxon>Naegleria</taxon>
    </lineage>
</organism>
<dbReference type="Proteomes" id="UP000816034">
    <property type="component" value="Unassembled WGS sequence"/>
</dbReference>
<dbReference type="SMART" id="SM00647">
    <property type="entry name" value="IBR"/>
    <property type="match status" value="2"/>
</dbReference>
<dbReference type="Gene3D" id="1.20.120.1750">
    <property type="match status" value="1"/>
</dbReference>
<keyword evidence="8" id="KW-0833">Ubl conjugation pathway</keyword>
<dbReference type="InterPro" id="IPR044066">
    <property type="entry name" value="TRIAD_supradom"/>
</dbReference>
<dbReference type="CDD" id="cd20346">
    <property type="entry name" value="BRcat_RBR_ANKIB1"/>
    <property type="match status" value="1"/>
</dbReference>
<evidence type="ECO:0000256" key="5">
    <source>
        <dbReference type="ARBA" id="ARBA00022723"/>
    </source>
</evidence>
<evidence type="ECO:0000256" key="11">
    <source>
        <dbReference type="PROSITE-ProRule" id="PRU00175"/>
    </source>
</evidence>
<dbReference type="Pfam" id="PF01485">
    <property type="entry name" value="IBR"/>
    <property type="match status" value="1"/>
</dbReference>